<feature type="transmembrane region" description="Helical" evidence="11">
    <location>
        <begin position="110"/>
        <end position="132"/>
    </location>
</feature>
<name>A0A6I6DY15_9MICO</name>
<feature type="transmembrane region" description="Helical" evidence="11">
    <location>
        <begin position="260"/>
        <end position="278"/>
    </location>
</feature>
<keyword evidence="5 11" id="KW-1133">Transmembrane helix</keyword>
<gene>
    <name evidence="13" type="ORF">D7D94_08665</name>
</gene>
<evidence type="ECO:0000256" key="5">
    <source>
        <dbReference type="ARBA" id="ARBA00022989"/>
    </source>
</evidence>
<dbReference type="KEGG" id="moj:D7D94_08665"/>
<dbReference type="OrthoDB" id="57886at2"/>
<dbReference type="InterPro" id="IPR018422">
    <property type="entry name" value="Cation/H_exchanger_CPA1"/>
</dbReference>
<keyword evidence="3" id="KW-1003">Cell membrane</keyword>
<feature type="transmembrane region" description="Helical" evidence="11">
    <location>
        <begin position="6"/>
        <end position="21"/>
    </location>
</feature>
<feature type="transmembrane region" description="Helical" evidence="11">
    <location>
        <begin position="421"/>
        <end position="448"/>
    </location>
</feature>
<evidence type="ECO:0000259" key="12">
    <source>
        <dbReference type="Pfam" id="PF00999"/>
    </source>
</evidence>
<feature type="domain" description="Cation/H+ exchanger transmembrane" evidence="12">
    <location>
        <begin position="28"/>
        <end position="445"/>
    </location>
</feature>
<dbReference type="Proteomes" id="UP000422989">
    <property type="component" value="Chromosome"/>
</dbReference>
<evidence type="ECO:0000256" key="6">
    <source>
        <dbReference type="ARBA" id="ARBA00023053"/>
    </source>
</evidence>
<dbReference type="EMBL" id="CP032550">
    <property type="protein sequence ID" value="QGU27733.1"/>
    <property type="molecule type" value="Genomic_DNA"/>
</dbReference>
<dbReference type="RefSeq" id="WP_156242234.1">
    <property type="nucleotide sequence ID" value="NZ_BAAAZL010000004.1"/>
</dbReference>
<dbReference type="PANTHER" id="PTHR10110">
    <property type="entry name" value="SODIUM/HYDROGEN EXCHANGER"/>
    <property type="match status" value="1"/>
</dbReference>
<accession>A0A6I6DY15</accession>
<feature type="transmembrane region" description="Helical" evidence="11">
    <location>
        <begin position="153"/>
        <end position="174"/>
    </location>
</feature>
<evidence type="ECO:0000313" key="13">
    <source>
        <dbReference type="EMBL" id="QGU27733.1"/>
    </source>
</evidence>
<dbReference type="Gene3D" id="6.10.140.1330">
    <property type="match status" value="1"/>
</dbReference>
<reference evidence="13 14" key="1">
    <citation type="submission" date="2018-09" db="EMBL/GenBank/DDBJ databases">
        <title>Whole genome sequencing of Microbacterium oryzae strain MB-10T.</title>
        <authorList>
            <person name="Das S.K."/>
        </authorList>
    </citation>
    <scope>NUCLEOTIDE SEQUENCE [LARGE SCALE GENOMIC DNA]</scope>
    <source>
        <strain evidence="13 14">MB-10</strain>
    </source>
</reference>
<dbReference type="GO" id="GO:0015385">
    <property type="term" value="F:sodium:proton antiporter activity"/>
    <property type="evidence" value="ECO:0007669"/>
    <property type="project" value="InterPro"/>
</dbReference>
<sequence length="596" mass="65096">MGAEIFVILVCSVAVAAFARWRGWPAPLVVTGVALAVSLLPFVPSIEIDGHLLLNLTLPPLLYSAALEVSFVSFKRSLPHIRRLGIGLVLTTAAAVGLVAWLMMPELTVAGALLLGAIVGPPDAVSAAAIARKLGLPRRVMTVMSGESLINDATSLTLVRVFAAIVAGATVTVWDGLTEFALAVVVGIAIGMVFGIVLHQLRLRISDPVVTGTVGLLVPFGAYAIAEELHGSGVLAVVAMGLYVGYNAPKTSYATRQQDGPLWSSMDFLLESFVFSYIGLQLPDVVAELGDVSGPRTLLLALTVFAVVLVIRPIFVYLSYEWGQAWQRLRLVRWKHAAEEYRNNPGSRRARMVRRQRARLEKRGRPITERTIRQRIIEPQMSVRERAVVSWAGMRGVVTLAMAAALPDLTDGGMSTGNVEVLIVCAFIITVGTLLLQGLTLAPLIRLLGVNADAQRASDARQLEAVRRRSADAGREYLRQKQQEWVALYGEDSLQKFDKVARSLLRVEKNADKAERALDAAEEAKPIVKRPSYESVRDLSKGWLEVRRRVLLEERDKGNLSEEVMRELITAMDAEELALDTRGSLRPPSTDKPGRR</sequence>
<keyword evidence="14" id="KW-1185">Reference proteome</keyword>
<evidence type="ECO:0000256" key="9">
    <source>
        <dbReference type="ARBA" id="ARBA00023201"/>
    </source>
</evidence>
<feature type="transmembrane region" description="Helical" evidence="11">
    <location>
        <begin position="298"/>
        <end position="320"/>
    </location>
</feature>
<keyword evidence="4 11" id="KW-0812">Transmembrane</keyword>
<dbReference type="GO" id="GO:0051453">
    <property type="term" value="P:regulation of intracellular pH"/>
    <property type="evidence" value="ECO:0007669"/>
    <property type="project" value="TreeGrafter"/>
</dbReference>
<evidence type="ECO:0000256" key="1">
    <source>
        <dbReference type="ARBA" id="ARBA00004651"/>
    </source>
</evidence>
<feature type="transmembrane region" description="Helical" evidence="11">
    <location>
        <begin position="180"/>
        <end position="198"/>
    </location>
</feature>
<dbReference type="GO" id="GO:0005886">
    <property type="term" value="C:plasma membrane"/>
    <property type="evidence" value="ECO:0007669"/>
    <property type="project" value="UniProtKB-SubCell"/>
</dbReference>
<keyword evidence="6" id="KW-0915">Sodium</keyword>
<comment type="subcellular location">
    <subcellularLocation>
        <location evidence="1">Cell membrane</location>
        <topology evidence="1">Multi-pass membrane protein</topology>
    </subcellularLocation>
</comment>
<feature type="region of interest" description="Disordered" evidence="10">
    <location>
        <begin position="577"/>
        <end position="596"/>
    </location>
</feature>
<feature type="transmembrane region" description="Helical" evidence="11">
    <location>
        <begin position="231"/>
        <end position="248"/>
    </location>
</feature>
<organism evidence="13 14">
    <name type="scientific">Microbacterium oryzae</name>
    <dbReference type="NCBI Taxonomy" id="743009"/>
    <lineage>
        <taxon>Bacteria</taxon>
        <taxon>Bacillati</taxon>
        <taxon>Actinomycetota</taxon>
        <taxon>Actinomycetes</taxon>
        <taxon>Micrococcales</taxon>
        <taxon>Microbacteriaceae</taxon>
        <taxon>Microbacterium</taxon>
    </lineage>
</organism>
<evidence type="ECO:0000313" key="14">
    <source>
        <dbReference type="Proteomes" id="UP000422989"/>
    </source>
</evidence>
<dbReference type="GO" id="GO:0015386">
    <property type="term" value="F:potassium:proton antiporter activity"/>
    <property type="evidence" value="ECO:0007669"/>
    <property type="project" value="TreeGrafter"/>
</dbReference>
<feature type="transmembrane region" description="Helical" evidence="11">
    <location>
        <begin position="205"/>
        <end position="225"/>
    </location>
</feature>
<keyword evidence="2" id="KW-0813">Transport</keyword>
<keyword evidence="7" id="KW-0406">Ion transport</keyword>
<feature type="transmembrane region" description="Helical" evidence="11">
    <location>
        <begin position="52"/>
        <end position="72"/>
    </location>
</feature>
<keyword evidence="8 11" id="KW-0472">Membrane</keyword>
<evidence type="ECO:0000256" key="8">
    <source>
        <dbReference type="ARBA" id="ARBA00023136"/>
    </source>
</evidence>
<evidence type="ECO:0000256" key="10">
    <source>
        <dbReference type="SAM" id="MobiDB-lite"/>
    </source>
</evidence>
<keyword evidence="9" id="KW-0739">Sodium transport</keyword>
<evidence type="ECO:0000256" key="4">
    <source>
        <dbReference type="ARBA" id="ARBA00022692"/>
    </source>
</evidence>
<evidence type="ECO:0000256" key="3">
    <source>
        <dbReference type="ARBA" id="ARBA00022475"/>
    </source>
</evidence>
<dbReference type="AlphaFoldDB" id="A0A6I6DY15"/>
<protein>
    <submittedName>
        <fullName evidence="13">Sodium:proton antiporter</fullName>
    </submittedName>
</protein>
<dbReference type="Pfam" id="PF00999">
    <property type="entry name" value="Na_H_Exchanger"/>
    <property type="match status" value="1"/>
</dbReference>
<evidence type="ECO:0000256" key="7">
    <source>
        <dbReference type="ARBA" id="ARBA00023065"/>
    </source>
</evidence>
<feature type="transmembrane region" description="Helical" evidence="11">
    <location>
        <begin position="28"/>
        <end position="46"/>
    </location>
</feature>
<evidence type="ECO:0000256" key="11">
    <source>
        <dbReference type="SAM" id="Phobius"/>
    </source>
</evidence>
<evidence type="ECO:0000256" key="2">
    <source>
        <dbReference type="ARBA" id="ARBA00022448"/>
    </source>
</evidence>
<dbReference type="InterPro" id="IPR006153">
    <property type="entry name" value="Cation/H_exchanger_TM"/>
</dbReference>
<feature type="transmembrane region" description="Helical" evidence="11">
    <location>
        <begin position="84"/>
        <end position="104"/>
    </location>
</feature>
<dbReference type="PANTHER" id="PTHR10110:SF86">
    <property type="entry name" value="SODIUM_HYDROGEN EXCHANGER 7"/>
    <property type="match status" value="1"/>
</dbReference>
<proteinExistence type="predicted"/>
<dbReference type="GO" id="GO:0098719">
    <property type="term" value="P:sodium ion import across plasma membrane"/>
    <property type="evidence" value="ECO:0007669"/>
    <property type="project" value="TreeGrafter"/>
</dbReference>